<reference evidence="9" key="1">
    <citation type="submission" date="2023-02" db="EMBL/GenBank/DDBJ databases">
        <title>Genome of toxic invasive species Heracleum sosnowskyi carries increased number of genes despite the absence of recent whole-genome duplications.</title>
        <authorList>
            <person name="Schelkunov M."/>
            <person name="Shtratnikova V."/>
            <person name="Makarenko M."/>
            <person name="Klepikova A."/>
            <person name="Omelchenko D."/>
            <person name="Novikova G."/>
            <person name="Obukhova E."/>
            <person name="Bogdanov V."/>
            <person name="Penin A."/>
            <person name="Logacheva M."/>
        </authorList>
    </citation>
    <scope>NUCLEOTIDE SEQUENCE</scope>
    <source>
        <strain evidence="9">Hsosn_3</strain>
        <tissue evidence="9">Leaf</tissue>
    </source>
</reference>
<evidence type="ECO:0000256" key="7">
    <source>
        <dbReference type="SAM" id="MobiDB-lite"/>
    </source>
</evidence>
<gene>
    <name evidence="9" type="ORF">POM88_003039</name>
</gene>
<dbReference type="Pfam" id="PF03106">
    <property type="entry name" value="WRKY"/>
    <property type="match status" value="2"/>
</dbReference>
<feature type="region of interest" description="Disordered" evidence="7">
    <location>
        <begin position="276"/>
        <end position="313"/>
    </location>
</feature>
<dbReference type="SUPFAM" id="SSF118290">
    <property type="entry name" value="WRKY DNA-binding domain"/>
    <property type="match status" value="2"/>
</dbReference>
<evidence type="ECO:0000256" key="3">
    <source>
        <dbReference type="ARBA" id="ARBA00023015"/>
    </source>
</evidence>
<dbReference type="SMART" id="SM00774">
    <property type="entry name" value="WRKY"/>
    <property type="match status" value="2"/>
</dbReference>
<dbReference type="EMBL" id="JAUIZM010000001">
    <property type="protein sequence ID" value="KAK1403434.1"/>
    <property type="molecule type" value="Genomic_DNA"/>
</dbReference>
<dbReference type="AlphaFoldDB" id="A0AAD8JFS6"/>
<dbReference type="Proteomes" id="UP001237642">
    <property type="component" value="Unassembled WGS sequence"/>
</dbReference>
<organism evidence="9 10">
    <name type="scientific">Heracleum sosnowskyi</name>
    <dbReference type="NCBI Taxonomy" id="360622"/>
    <lineage>
        <taxon>Eukaryota</taxon>
        <taxon>Viridiplantae</taxon>
        <taxon>Streptophyta</taxon>
        <taxon>Embryophyta</taxon>
        <taxon>Tracheophyta</taxon>
        <taxon>Spermatophyta</taxon>
        <taxon>Magnoliopsida</taxon>
        <taxon>eudicotyledons</taxon>
        <taxon>Gunneridae</taxon>
        <taxon>Pentapetalae</taxon>
        <taxon>asterids</taxon>
        <taxon>campanulids</taxon>
        <taxon>Apiales</taxon>
        <taxon>Apiaceae</taxon>
        <taxon>Apioideae</taxon>
        <taxon>apioid superclade</taxon>
        <taxon>Tordylieae</taxon>
        <taxon>Tordyliinae</taxon>
        <taxon>Heracleum</taxon>
    </lineage>
</organism>
<feature type="region of interest" description="Disordered" evidence="7">
    <location>
        <begin position="329"/>
        <end position="364"/>
    </location>
</feature>
<feature type="domain" description="WRKY" evidence="8">
    <location>
        <begin position="195"/>
        <end position="252"/>
    </location>
</feature>
<keyword evidence="3" id="KW-0805">Transcription regulation</keyword>
<reference evidence="9" key="2">
    <citation type="submission" date="2023-05" db="EMBL/GenBank/DDBJ databases">
        <authorList>
            <person name="Schelkunov M.I."/>
        </authorList>
    </citation>
    <scope>NUCLEOTIDE SEQUENCE</scope>
    <source>
        <strain evidence="9">Hsosn_3</strain>
        <tissue evidence="9">Leaf</tissue>
    </source>
</reference>
<dbReference type="PANTHER" id="PTHR31221">
    <property type="entry name" value="WRKY TRANSCRIPTION FACTOR PROTEIN 1-RELATED"/>
    <property type="match status" value="1"/>
</dbReference>
<keyword evidence="5" id="KW-0804">Transcription</keyword>
<dbReference type="GO" id="GO:0003700">
    <property type="term" value="F:DNA-binding transcription factor activity"/>
    <property type="evidence" value="ECO:0007669"/>
    <property type="project" value="InterPro"/>
</dbReference>
<evidence type="ECO:0000256" key="5">
    <source>
        <dbReference type="ARBA" id="ARBA00023163"/>
    </source>
</evidence>
<feature type="compositionally biased region" description="Basic and acidic residues" evidence="7">
    <location>
        <begin position="285"/>
        <end position="298"/>
    </location>
</feature>
<evidence type="ECO:0000313" key="9">
    <source>
        <dbReference type="EMBL" id="KAK1403434.1"/>
    </source>
</evidence>
<dbReference type="PROSITE" id="PS50811">
    <property type="entry name" value="WRKY"/>
    <property type="match status" value="2"/>
</dbReference>
<keyword evidence="4" id="KW-0238">DNA-binding</keyword>
<feature type="domain" description="WRKY" evidence="8">
    <location>
        <begin position="389"/>
        <end position="454"/>
    </location>
</feature>
<sequence length="480" mass="53202">MRFLISLLLMEERTSVVKPVACRPTVRPFSGLLSANINASSSNSTSQPVVLATRPKTVRVKPVVKLVSYEDKLPGTPVSCSLDKDFKVQNESTVVYKPLAKLVSKRTITLLANMENSCAQHHEALAQINPCSPSPNQVHCHLKSEYSLNGSRNKPTASESKEEIKPLKTMVAAENSIECKNKLPSTNTLDRPSYDGYNWRKYGQKQVKGSEYPRSYYKCTHPNCPVKKKVEKSSDGQIAEIVYQGEHIHSKPQLLKRNVLEGEGQVFVSGAAGQESNYSLSNSNLHEKNEGTECRSEDQNGAEVPSSSSNISKGLSCYDPMKALEIRDRSASKNDHHALTRDCEEYSGGAEVEGDEPTSKRRKNKNKLYEAGISEEGLPNPFGVVQSSNDSELTGDGFRWRKYGQKIVKGNPNPRSYYRCTGLRCNVRKHVERATDDPTAFITTYEGKHNHQKPVNNKNLVASGPDSKGTPVSRKTVVKN</sequence>
<dbReference type="GO" id="GO:0005634">
    <property type="term" value="C:nucleus"/>
    <property type="evidence" value="ECO:0007669"/>
    <property type="project" value="UniProtKB-SubCell"/>
</dbReference>
<dbReference type="InterPro" id="IPR003657">
    <property type="entry name" value="WRKY_dom"/>
</dbReference>
<evidence type="ECO:0000313" key="10">
    <source>
        <dbReference type="Proteomes" id="UP001237642"/>
    </source>
</evidence>
<dbReference type="InterPro" id="IPR036576">
    <property type="entry name" value="WRKY_dom_sf"/>
</dbReference>
<comment type="subcellular location">
    <subcellularLocation>
        <location evidence="1">Nucleus</location>
    </subcellularLocation>
</comment>
<feature type="compositionally biased region" description="Basic and acidic residues" evidence="7">
    <location>
        <begin position="329"/>
        <end position="344"/>
    </location>
</feature>
<keyword evidence="6" id="KW-0539">Nucleus</keyword>
<evidence type="ECO:0000256" key="2">
    <source>
        <dbReference type="ARBA" id="ARBA00022737"/>
    </source>
</evidence>
<evidence type="ECO:0000256" key="1">
    <source>
        <dbReference type="ARBA" id="ARBA00004123"/>
    </source>
</evidence>
<comment type="caution">
    <text evidence="9">The sequence shown here is derived from an EMBL/GenBank/DDBJ whole genome shotgun (WGS) entry which is preliminary data.</text>
</comment>
<evidence type="ECO:0000256" key="4">
    <source>
        <dbReference type="ARBA" id="ARBA00023125"/>
    </source>
</evidence>
<name>A0AAD8JFS6_9APIA</name>
<evidence type="ECO:0000256" key="6">
    <source>
        <dbReference type="ARBA" id="ARBA00023242"/>
    </source>
</evidence>
<accession>A0AAD8JFS6</accession>
<dbReference type="GO" id="GO:0043565">
    <property type="term" value="F:sequence-specific DNA binding"/>
    <property type="evidence" value="ECO:0007669"/>
    <property type="project" value="InterPro"/>
</dbReference>
<dbReference type="PANTHER" id="PTHR31221:SF90">
    <property type="entry name" value="WRKY TRANSCRIPTION FACTOR 44"/>
    <property type="match status" value="1"/>
</dbReference>
<keyword evidence="10" id="KW-1185">Reference proteome</keyword>
<protein>
    <submittedName>
        <fullName evidence="9">WRKY transcription factor 44</fullName>
    </submittedName>
</protein>
<evidence type="ECO:0000259" key="8">
    <source>
        <dbReference type="PROSITE" id="PS50811"/>
    </source>
</evidence>
<feature type="region of interest" description="Disordered" evidence="7">
    <location>
        <begin position="446"/>
        <end position="480"/>
    </location>
</feature>
<proteinExistence type="predicted"/>
<dbReference type="Gene3D" id="2.20.25.80">
    <property type="entry name" value="WRKY domain"/>
    <property type="match status" value="2"/>
</dbReference>
<keyword evidence="2" id="KW-0677">Repeat</keyword>
<dbReference type="FunFam" id="2.20.25.80:FF:000006">
    <property type="entry name" value="WRKY transcription factor"/>
    <property type="match status" value="2"/>
</dbReference>
<dbReference type="InterPro" id="IPR044810">
    <property type="entry name" value="WRKY_plant"/>
</dbReference>